<keyword evidence="1" id="KW-0732">Signal</keyword>
<accession>A0A4R6YRG5</accession>
<sequence length="204" mass="21496">MKSRRWPYLALFAVTALLAALPQLATAAVICHAGANLSVPESSEGLYINFATGVSGPTAGSTPGYDFDPYAAVNTTPSGQLRFYWNDMSSGNGGVVSSGDVYAVLGPGDSISASSLFSRAAFAGNTDIWRAGLTAAYLGYRFKNETTNAINYGWVRLTTSPPMGFPLTVIDWCYDDTGAAITIAPALPDTIFIDEFESPPLAAQ</sequence>
<reference evidence="2 3" key="1">
    <citation type="submission" date="2019-03" db="EMBL/GenBank/DDBJ databases">
        <title>Genomic Encyclopedia of Type Strains, Phase IV (KMG-IV): sequencing the most valuable type-strain genomes for metagenomic binning, comparative biology and taxonomic classification.</title>
        <authorList>
            <person name="Goeker M."/>
        </authorList>
    </citation>
    <scope>NUCLEOTIDE SEQUENCE [LARGE SCALE GENOMIC DNA]</scope>
    <source>
        <strain evidence="2 3">DSM 21667</strain>
    </source>
</reference>
<evidence type="ECO:0000256" key="1">
    <source>
        <dbReference type="SAM" id="SignalP"/>
    </source>
</evidence>
<dbReference type="EMBL" id="SNZH01000012">
    <property type="protein sequence ID" value="TDR40707.1"/>
    <property type="molecule type" value="Genomic_DNA"/>
</dbReference>
<dbReference type="Proteomes" id="UP000295293">
    <property type="component" value="Unassembled WGS sequence"/>
</dbReference>
<evidence type="ECO:0000313" key="2">
    <source>
        <dbReference type="EMBL" id="TDR40707.1"/>
    </source>
</evidence>
<comment type="caution">
    <text evidence="2">The sequence shown here is derived from an EMBL/GenBank/DDBJ whole genome shotgun (WGS) entry which is preliminary data.</text>
</comment>
<organism evidence="2 3">
    <name type="scientific">Tahibacter aquaticus</name>
    <dbReference type="NCBI Taxonomy" id="520092"/>
    <lineage>
        <taxon>Bacteria</taxon>
        <taxon>Pseudomonadati</taxon>
        <taxon>Pseudomonadota</taxon>
        <taxon>Gammaproteobacteria</taxon>
        <taxon>Lysobacterales</taxon>
        <taxon>Rhodanobacteraceae</taxon>
        <taxon>Tahibacter</taxon>
    </lineage>
</organism>
<proteinExistence type="predicted"/>
<evidence type="ECO:0000313" key="3">
    <source>
        <dbReference type="Proteomes" id="UP000295293"/>
    </source>
</evidence>
<dbReference type="RefSeq" id="WP_133820082.1">
    <property type="nucleotide sequence ID" value="NZ_SNZH01000012.1"/>
</dbReference>
<protein>
    <submittedName>
        <fullName evidence="2">Uncharacterized protein</fullName>
    </submittedName>
</protein>
<gene>
    <name evidence="2" type="ORF">DFR29_11221</name>
</gene>
<dbReference type="OrthoDB" id="9815730at2"/>
<dbReference type="AlphaFoldDB" id="A0A4R6YRG5"/>
<feature type="chain" id="PRO_5020236604" evidence="1">
    <location>
        <begin position="28"/>
        <end position="204"/>
    </location>
</feature>
<name>A0A4R6YRG5_9GAMM</name>
<keyword evidence="3" id="KW-1185">Reference proteome</keyword>
<feature type="signal peptide" evidence="1">
    <location>
        <begin position="1"/>
        <end position="27"/>
    </location>
</feature>